<organism evidence="2 3">
    <name type="scientific">Brachionus plicatilis</name>
    <name type="common">Marine rotifer</name>
    <name type="synonym">Brachionus muelleri</name>
    <dbReference type="NCBI Taxonomy" id="10195"/>
    <lineage>
        <taxon>Eukaryota</taxon>
        <taxon>Metazoa</taxon>
        <taxon>Spiralia</taxon>
        <taxon>Gnathifera</taxon>
        <taxon>Rotifera</taxon>
        <taxon>Eurotatoria</taxon>
        <taxon>Monogononta</taxon>
        <taxon>Pseudotrocha</taxon>
        <taxon>Ploima</taxon>
        <taxon>Brachionidae</taxon>
        <taxon>Brachionus</taxon>
    </lineage>
</organism>
<accession>A0A3M7QE94</accession>
<evidence type="ECO:0000256" key="1">
    <source>
        <dbReference type="SAM" id="MobiDB-lite"/>
    </source>
</evidence>
<evidence type="ECO:0000313" key="3">
    <source>
        <dbReference type="Proteomes" id="UP000276133"/>
    </source>
</evidence>
<evidence type="ECO:0000313" key="2">
    <source>
        <dbReference type="EMBL" id="RNA09609.1"/>
    </source>
</evidence>
<gene>
    <name evidence="2" type="ORF">BpHYR1_010179</name>
</gene>
<sequence>MCQQKESLPKRNVNEKQNRKQFHIKKSTNQSFKIFESNTGLNRFFGQVIINNSVDNARNYVNNVKLIDKVEIQVNPQLISEFK</sequence>
<name>A0A3M7QE94_BRAPC</name>
<keyword evidence="3" id="KW-1185">Reference proteome</keyword>
<dbReference type="AlphaFoldDB" id="A0A3M7QE94"/>
<reference evidence="2 3" key="1">
    <citation type="journal article" date="2018" name="Sci. Rep.">
        <title>Genomic signatures of local adaptation to the degree of environmental predictability in rotifers.</title>
        <authorList>
            <person name="Franch-Gras L."/>
            <person name="Hahn C."/>
            <person name="Garcia-Roger E.M."/>
            <person name="Carmona M.J."/>
            <person name="Serra M."/>
            <person name="Gomez A."/>
        </authorList>
    </citation>
    <scope>NUCLEOTIDE SEQUENCE [LARGE SCALE GENOMIC DNA]</scope>
    <source>
        <strain evidence="2">HYR1</strain>
    </source>
</reference>
<feature type="region of interest" description="Disordered" evidence="1">
    <location>
        <begin position="1"/>
        <end position="22"/>
    </location>
</feature>
<dbReference type="EMBL" id="REGN01006429">
    <property type="protein sequence ID" value="RNA09609.1"/>
    <property type="molecule type" value="Genomic_DNA"/>
</dbReference>
<dbReference type="Proteomes" id="UP000276133">
    <property type="component" value="Unassembled WGS sequence"/>
</dbReference>
<proteinExistence type="predicted"/>
<feature type="compositionally biased region" description="Basic and acidic residues" evidence="1">
    <location>
        <begin position="7"/>
        <end position="18"/>
    </location>
</feature>
<comment type="caution">
    <text evidence="2">The sequence shown here is derived from an EMBL/GenBank/DDBJ whole genome shotgun (WGS) entry which is preliminary data.</text>
</comment>
<protein>
    <submittedName>
        <fullName evidence="2">Uncharacterized protein</fullName>
    </submittedName>
</protein>